<feature type="compositionally biased region" description="Basic and acidic residues" evidence="1">
    <location>
        <begin position="101"/>
        <end position="112"/>
    </location>
</feature>
<dbReference type="AlphaFoldDB" id="A0A813HIE3"/>
<evidence type="ECO:0000256" key="1">
    <source>
        <dbReference type="SAM" id="MobiDB-lite"/>
    </source>
</evidence>
<proteinExistence type="predicted"/>
<feature type="region of interest" description="Disordered" evidence="1">
    <location>
        <begin position="89"/>
        <end position="112"/>
    </location>
</feature>
<dbReference type="EMBL" id="CAJNNW010001417">
    <property type="protein sequence ID" value="CAE8638235.1"/>
    <property type="molecule type" value="Genomic_DNA"/>
</dbReference>
<evidence type="ECO:0000313" key="3">
    <source>
        <dbReference type="Proteomes" id="UP000626109"/>
    </source>
</evidence>
<protein>
    <submittedName>
        <fullName evidence="2">Uncharacterized protein</fullName>
    </submittedName>
</protein>
<reference evidence="2" key="1">
    <citation type="submission" date="2021-02" db="EMBL/GenBank/DDBJ databases">
        <authorList>
            <person name="Dougan E. K."/>
            <person name="Rhodes N."/>
            <person name="Thang M."/>
            <person name="Chan C."/>
        </authorList>
    </citation>
    <scope>NUCLEOTIDE SEQUENCE</scope>
</reference>
<name>A0A813HIE3_POLGL</name>
<feature type="non-terminal residue" evidence="2">
    <location>
        <position position="1"/>
    </location>
</feature>
<feature type="non-terminal residue" evidence="2">
    <location>
        <position position="296"/>
    </location>
</feature>
<accession>A0A813HIE3</accession>
<gene>
    <name evidence="2" type="ORF">PGLA2088_LOCUS1812</name>
</gene>
<organism evidence="2 3">
    <name type="scientific">Polarella glacialis</name>
    <name type="common">Dinoflagellate</name>
    <dbReference type="NCBI Taxonomy" id="89957"/>
    <lineage>
        <taxon>Eukaryota</taxon>
        <taxon>Sar</taxon>
        <taxon>Alveolata</taxon>
        <taxon>Dinophyceae</taxon>
        <taxon>Suessiales</taxon>
        <taxon>Suessiaceae</taxon>
        <taxon>Polarella</taxon>
    </lineage>
</organism>
<evidence type="ECO:0000313" key="2">
    <source>
        <dbReference type="EMBL" id="CAE8638235.1"/>
    </source>
</evidence>
<dbReference type="Proteomes" id="UP000626109">
    <property type="component" value="Unassembled WGS sequence"/>
</dbReference>
<sequence>VVSRAEAQAVLDAYITATWGEASRFNQTPGIEGIMVSTPPQQGAIQYCIGVLWGYSLRGLIQRLVLDRSLGTMPEFLNDKRQRLERALALDDDSASSGADRSLDDDKGADRSKGAPSLMQYAMEFFGHADWTALCKPSDPAITLLEAELEETMQGMAMLASAGAEDDEFEYMIVGDDDPDSDDSEEMVMLDQEDWEAFQRRATAIGCLLADAEALVGEEVGPLPRGADSGWVQHLVNSGALSGTRPEQGRMVASKLLAPIQRLAEVLRNRLLPSKLKSAQQGLNELFASAASAATK</sequence>
<comment type="caution">
    <text evidence="2">The sequence shown here is derived from an EMBL/GenBank/DDBJ whole genome shotgun (WGS) entry which is preliminary data.</text>
</comment>